<reference evidence="1" key="1">
    <citation type="submission" date="2021-01" db="EMBL/GenBank/DDBJ databases">
        <authorList>
            <consortium name="Genoscope - CEA"/>
            <person name="William W."/>
        </authorList>
    </citation>
    <scope>NUCLEOTIDE SEQUENCE</scope>
</reference>
<proteinExistence type="predicted"/>
<dbReference type="EMBL" id="CAJJDM010000003">
    <property type="protein sequence ID" value="CAD8044431.1"/>
    <property type="molecule type" value="Genomic_DNA"/>
</dbReference>
<evidence type="ECO:0000313" key="1">
    <source>
        <dbReference type="EMBL" id="CAD8044431.1"/>
    </source>
</evidence>
<organism evidence="1 2">
    <name type="scientific">Paramecium primaurelia</name>
    <dbReference type="NCBI Taxonomy" id="5886"/>
    <lineage>
        <taxon>Eukaryota</taxon>
        <taxon>Sar</taxon>
        <taxon>Alveolata</taxon>
        <taxon>Ciliophora</taxon>
        <taxon>Intramacronucleata</taxon>
        <taxon>Oligohymenophorea</taxon>
        <taxon>Peniculida</taxon>
        <taxon>Parameciidae</taxon>
        <taxon>Paramecium</taxon>
    </lineage>
</organism>
<accession>A0A8S1JQI9</accession>
<gene>
    <name evidence="1" type="ORF">PPRIM_AZ9-3.1.T0060515</name>
</gene>
<protein>
    <submittedName>
        <fullName evidence="1">Uncharacterized protein</fullName>
    </submittedName>
</protein>
<dbReference type="Proteomes" id="UP000688137">
    <property type="component" value="Unassembled WGS sequence"/>
</dbReference>
<dbReference type="AlphaFoldDB" id="A0A8S1JQI9"/>
<name>A0A8S1JQI9_PARPR</name>
<evidence type="ECO:0000313" key="2">
    <source>
        <dbReference type="Proteomes" id="UP000688137"/>
    </source>
</evidence>
<sequence>MIVLIIHLLYIVQNQLDLRSLFKPYYSKVQSNLEVSSGTCNNSIVLDIYFKNDGMQIVIERAPYMIESQATISNLYAPDINGNLYGICSRYLWLHCDRIYVSQTI</sequence>
<comment type="caution">
    <text evidence="1">The sequence shown here is derived from an EMBL/GenBank/DDBJ whole genome shotgun (WGS) entry which is preliminary data.</text>
</comment>
<keyword evidence="2" id="KW-1185">Reference proteome</keyword>